<dbReference type="GO" id="GO:0006313">
    <property type="term" value="P:DNA transposition"/>
    <property type="evidence" value="ECO:0007669"/>
    <property type="project" value="UniProtKB-UniRule"/>
</dbReference>
<evidence type="ECO:0000256" key="4">
    <source>
        <dbReference type="ARBA" id="ARBA00022829"/>
    </source>
</evidence>
<feature type="active site" evidence="9">
    <location>
        <position position="305"/>
    </location>
</feature>
<dbReference type="AlphaFoldDB" id="A0A1B0ZK03"/>
<dbReference type="PANTHER" id="PTHR30349">
    <property type="entry name" value="PHAGE INTEGRASE-RELATED"/>
    <property type="match status" value="1"/>
</dbReference>
<organism evidence="12 13">
    <name type="scientific">Dermabacter vaginalis</name>
    <dbReference type="NCBI Taxonomy" id="1630135"/>
    <lineage>
        <taxon>Bacteria</taxon>
        <taxon>Bacillati</taxon>
        <taxon>Actinomycetota</taxon>
        <taxon>Actinomycetes</taxon>
        <taxon>Micrococcales</taxon>
        <taxon>Dermabacteraceae</taxon>
        <taxon>Dermabacter</taxon>
    </lineage>
</organism>
<dbReference type="EMBL" id="CP012117">
    <property type="protein sequence ID" value="ANP28227.1"/>
    <property type="molecule type" value="Genomic_DNA"/>
</dbReference>
<evidence type="ECO:0000256" key="2">
    <source>
        <dbReference type="ARBA" id="ARBA00022490"/>
    </source>
</evidence>
<feature type="domain" description="Core-binding (CB)" evidence="11">
    <location>
        <begin position="20"/>
        <end position="110"/>
    </location>
</feature>
<keyword evidence="4 9" id="KW-0159">Chromosome partition</keyword>
<dbReference type="KEGG" id="dva:DAD186_16770"/>
<feature type="active site" description="O-(3'-phospho-DNA)-tyrosine intermediate" evidence="9">
    <location>
        <position position="314"/>
    </location>
</feature>
<evidence type="ECO:0000256" key="1">
    <source>
        <dbReference type="ARBA" id="ARBA00004496"/>
    </source>
</evidence>
<dbReference type="InterPro" id="IPR013762">
    <property type="entry name" value="Integrase-like_cat_sf"/>
</dbReference>
<dbReference type="PANTHER" id="PTHR30349:SF77">
    <property type="entry name" value="TYROSINE RECOMBINASE XERC"/>
    <property type="match status" value="1"/>
</dbReference>
<feature type="active site" evidence="9">
    <location>
        <position position="282"/>
    </location>
</feature>
<feature type="active site" evidence="9">
    <location>
        <position position="209"/>
    </location>
</feature>
<comment type="subcellular location">
    <subcellularLocation>
        <location evidence="1 9">Cytoplasm</location>
    </subcellularLocation>
</comment>
<feature type="domain" description="Tyr recombinase" evidence="10">
    <location>
        <begin position="131"/>
        <end position="327"/>
    </location>
</feature>
<dbReference type="GO" id="GO:0007059">
    <property type="term" value="P:chromosome segregation"/>
    <property type="evidence" value="ECO:0007669"/>
    <property type="project" value="UniProtKB-UniRule"/>
</dbReference>
<comment type="subunit">
    <text evidence="9">Forms a cyclic heterotetrameric complex composed of two molecules of XerC and two molecules of XerD.</text>
</comment>
<dbReference type="InterPro" id="IPR002104">
    <property type="entry name" value="Integrase_catalytic"/>
</dbReference>
<protein>
    <recommendedName>
        <fullName evidence="9">Tyrosine recombinase XerC</fullName>
    </recommendedName>
</protein>
<dbReference type="STRING" id="1630135.DAD186_16770"/>
<keyword evidence="7 9" id="KW-0233">DNA recombination</keyword>
<name>A0A1B0ZK03_9MICO</name>
<evidence type="ECO:0000256" key="5">
    <source>
        <dbReference type="ARBA" id="ARBA00022908"/>
    </source>
</evidence>
<feature type="active site" evidence="9">
    <location>
        <position position="185"/>
    </location>
</feature>
<dbReference type="InterPro" id="IPR010998">
    <property type="entry name" value="Integrase_recombinase_N"/>
</dbReference>
<gene>
    <name evidence="9" type="primary">xerC</name>
    <name evidence="12" type="ORF">DAD186_16770</name>
</gene>
<dbReference type="Pfam" id="PF02899">
    <property type="entry name" value="Phage_int_SAM_1"/>
    <property type="match status" value="1"/>
</dbReference>
<dbReference type="Gene3D" id="1.10.443.10">
    <property type="entry name" value="Intergrase catalytic core"/>
    <property type="match status" value="1"/>
</dbReference>
<keyword evidence="8 9" id="KW-0131">Cell cycle</keyword>
<dbReference type="PROSITE" id="PS51900">
    <property type="entry name" value="CB"/>
    <property type="match status" value="1"/>
</dbReference>
<evidence type="ECO:0000259" key="11">
    <source>
        <dbReference type="PROSITE" id="PS51900"/>
    </source>
</evidence>
<dbReference type="GO" id="GO:0009037">
    <property type="term" value="F:tyrosine-based site-specific recombinase activity"/>
    <property type="evidence" value="ECO:0007669"/>
    <property type="project" value="UniProtKB-UniRule"/>
</dbReference>
<dbReference type="GO" id="GO:0051301">
    <property type="term" value="P:cell division"/>
    <property type="evidence" value="ECO:0007669"/>
    <property type="project" value="UniProtKB-KW"/>
</dbReference>
<comment type="similarity">
    <text evidence="9">Belongs to the 'phage' integrase family. XerC subfamily.</text>
</comment>
<evidence type="ECO:0000256" key="6">
    <source>
        <dbReference type="ARBA" id="ARBA00023125"/>
    </source>
</evidence>
<evidence type="ECO:0000313" key="13">
    <source>
        <dbReference type="Proteomes" id="UP000092596"/>
    </source>
</evidence>
<dbReference type="GO" id="GO:0005737">
    <property type="term" value="C:cytoplasm"/>
    <property type="evidence" value="ECO:0007669"/>
    <property type="project" value="UniProtKB-SubCell"/>
</dbReference>
<proteinExistence type="inferred from homology"/>
<dbReference type="CDD" id="cd00798">
    <property type="entry name" value="INT_XerDC_C"/>
    <property type="match status" value="1"/>
</dbReference>
<evidence type="ECO:0000256" key="9">
    <source>
        <dbReference type="HAMAP-Rule" id="MF_01808"/>
    </source>
</evidence>
<dbReference type="RefSeq" id="WP_157457120.1">
    <property type="nucleotide sequence ID" value="NZ_CP012117.1"/>
</dbReference>
<evidence type="ECO:0000256" key="8">
    <source>
        <dbReference type="ARBA" id="ARBA00023306"/>
    </source>
</evidence>
<sequence>MTPTSETRTPRSARALLIAEGDAEVLERYERHLRFERARSEHTIRGYLSDAVSLLEFTFQGSAESEKRGARDLTIQDLRAWLAARAEAGHSPTTLARGAAAARTFTAWLREAGLVELDPGRRLRAPKRGRTLPHVISAAQARDILEEAESAAHEKAVGPQSSPEVYPMRVRDAAILEVLYSSGLRVSELCALNRASVDRQNRTLRVIGKGNKERVVPLGVPALNAIDRWESIARSSFVRDEHEALFLGVRGGRINDRAVRTVVDRAAREGGLEGHISPHTWRHSAATHLMEGGADLRSVQDLLGHSSLQTTQIYTHVSAERLKEAVKQAHPRA</sequence>
<dbReference type="InterPro" id="IPR011010">
    <property type="entry name" value="DNA_brk_join_enz"/>
</dbReference>
<dbReference type="SUPFAM" id="SSF56349">
    <property type="entry name" value="DNA breaking-rejoining enzymes"/>
    <property type="match status" value="1"/>
</dbReference>
<keyword evidence="3 9" id="KW-0132">Cell division</keyword>
<reference evidence="12 13" key="1">
    <citation type="submission" date="2015-06" db="EMBL/GenBank/DDBJ databases">
        <title>Investigation of pathophysiology for high-risk pregnancy and development of treatment modality based on it.</title>
        <authorList>
            <person name="Kim B.-C."/>
            <person name="Lim S."/>
        </authorList>
    </citation>
    <scope>NUCLEOTIDE SEQUENCE [LARGE SCALE GENOMIC DNA]</scope>
    <source>
        <strain evidence="12 13">AD1-86</strain>
    </source>
</reference>
<dbReference type="HAMAP" id="MF_01808">
    <property type="entry name" value="Recomb_XerC_XerD"/>
    <property type="match status" value="1"/>
</dbReference>
<keyword evidence="6 9" id="KW-0238">DNA-binding</keyword>
<evidence type="ECO:0000256" key="3">
    <source>
        <dbReference type="ARBA" id="ARBA00022618"/>
    </source>
</evidence>
<feature type="active site" evidence="9">
    <location>
        <position position="279"/>
    </location>
</feature>
<dbReference type="InterPro" id="IPR004107">
    <property type="entry name" value="Integrase_SAM-like_N"/>
</dbReference>
<evidence type="ECO:0000313" key="12">
    <source>
        <dbReference type="EMBL" id="ANP28227.1"/>
    </source>
</evidence>
<dbReference type="InterPro" id="IPR044068">
    <property type="entry name" value="CB"/>
</dbReference>
<comment type="function">
    <text evidence="9">Site-specific tyrosine recombinase, which acts by catalyzing the cutting and rejoining of the recombining DNA molecules. The XerC-XerD complex is essential to convert dimers of the bacterial chromosome into monomers to permit their segregation at cell division. It also contributes to the segregational stability of plasmids.</text>
</comment>
<evidence type="ECO:0000256" key="7">
    <source>
        <dbReference type="ARBA" id="ARBA00023172"/>
    </source>
</evidence>
<keyword evidence="5 9" id="KW-0229">DNA integration</keyword>
<evidence type="ECO:0000259" key="10">
    <source>
        <dbReference type="PROSITE" id="PS51898"/>
    </source>
</evidence>
<dbReference type="Pfam" id="PF00589">
    <property type="entry name" value="Phage_integrase"/>
    <property type="match status" value="1"/>
</dbReference>
<accession>A0A1B0ZK03</accession>
<dbReference type="Gene3D" id="1.10.150.130">
    <property type="match status" value="1"/>
</dbReference>
<dbReference type="Proteomes" id="UP000092596">
    <property type="component" value="Chromosome"/>
</dbReference>
<dbReference type="GO" id="GO:0003677">
    <property type="term" value="F:DNA binding"/>
    <property type="evidence" value="ECO:0007669"/>
    <property type="project" value="UniProtKB-UniRule"/>
</dbReference>
<dbReference type="InterPro" id="IPR050090">
    <property type="entry name" value="Tyrosine_recombinase_XerCD"/>
</dbReference>
<dbReference type="PROSITE" id="PS51898">
    <property type="entry name" value="TYR_RECOMBINASE"/>
    <property type="match status" value="1"/>
</dbReference>
<keyword evidence="2 9" id="KW-0963">Cytoplasm</keyword>
<dbReference type="InterPro" id="IPR023009">
    <property type="entry name" value="Tyrosine_recombinase_XerC/XerD"/>
</dbReference>